<comment type="similarity">
    <text evidence="2">Belongs to the cyclophilin-type PPIase family.</text>
</comment>
<dbReference type="RefSeq" id="WP_249996094.1">
    <property type="nucleotide sequence ID" value="NZ_CP116221.1"/>
</dbReference>
<dbReference type="PROSITE" id="PS51257">
    <property type="entry name" value="PROKAR_LIPOPROTEIN"/>
    <property type="match status" value="1"/>
</dbReference>
<dbReference type="Gene3D" id="3.10.50.40">
    <property type="match status" value="1"/>
</dbReference>
<dbReference type="EMBL" id="CP116221">
    <property type="protein sequence ID" value="WCO00731.1"/>
    <property type="molecule type" value="Genomic_DNA"/>
</dbReference>
<sequence length="407" mass="44393">MKLISKTLQLSMLFLLITAASCKEDHPDLEDGLYAEFITTKDTMIAKLFYDKVPVTVANFVALAEGTHPMVDEEFKGKPYYDGLTFHRVMNNFMIQGGDHTATGSGTPGYRFTADFSSELKHDKPGILSMANGGGFNTNGSQFFITEVPYPSLDAFNPDGTLKPCDQPRVSCHSVFGELVKGIEVQDSISNVKVGAGNKPEVDVVITKLNIIRKGSAAKAFNAAKVFEDGLPKVEAGIEEIKAEGLRKAEQEQKERELKIATAAEDTKPLLEDYNSKSTTLASGLKKHIIKEGSGIKPKIGQYAMIAYEGYFVDGKLFDSNLETIAEKYGMLNPQRQAAGAYGPTKMQITPDAQMIAGFKEAIASMEIGEKAFFYIPAHLAYGERGRGGIPPNTDLTFVLELTEIAE</sequence>
<evidence type="ECO:0000259" key="8">
    <source>
        <dbReference type="PROSITE" id="PS50059"/>
    </source>
</evidence>
<dbReference type="InterPro" id="IPR029000">
    <property type="entry name" value="Cyclophilin-like_dom_sf"/>
</dbReference>
<keyword evidence="4 6" id="KW-0697">Rotamase</keyword>
<evidence type="ECO:0000256" key="3">
    <source>
        <dbReference type="ARBA" id="ARBA00013194"/>
    </source>
</evidence>
<dbReference type="SUPFAM" id="SSF50891">
    <property type="entry name" value="Cyclophilin-like"/>
    <property type="match status" value="1"/>
</dbReference>
<dbReference type="InterPro" id="IPR044666">
    <property type="entry name" value="Cyclophilin_A-like"/>
</dbReference>
<gene>
    <name evidence="10" type="ORF">MUN68_011705</name>
</gene>
<dbReference type="PANTHER" id="PTHR45625:SF4">
    <property type="entry name" value="PEPTIDYLPROLYL ISOMERASE DOMAIN AND WD REPEAT-CONTAINING PROTEIN 1"/>
    <property type="match status" value="1"/>
</dbReference>
<keyword evidence="5 6" id="KW-0413">Isomerase</keyword>
<dbReference type="CDD" id="cd00317">
    <property type="entry name" value="cyclophilin"/>
    <property type="match status" value="1"/>
</dbReference>
<feature type="signal peptide" evidence="7">
    <location>
        <begin position="1"/>
        <end position="22"/>
    </location>
</feature>
<protein>
    <recommendedName>
        <fullName evidence="3 6">peptidylprolyl isomerase</fullName>
        <ecNumber evidence="3 6">5.2.1.8</ecNumber>
    </recommendedName>
</protein>
<name>A0ABY7RUD3_9FLAO</name>
<evidence type="ECO:0000256" key="2">
    <source>
        <dbReference type="ARBA" id="ARBA00007365"/>
    </source>
</evidence>
<feature type="chain" id="PRO_5046172921" description="peptidylprolyl isomerase" evidence="7">
    <location>
        <begin position="23"/>
        <end position="407"/>
    </location>
</feature>
<feature type="domain" description="PPIase cyclophilin-type" evidence="9">
    <location>
        <begin position="44"/>
        <end position="211"/>
    </location>
</feature>
<evidence type="ECO:0000256" key="7">
    <source>
        <dbReference type="SAM" id="SignalP"/>
    </source>
</evidence>
<dbReference type="Pfam" id="PF00160">
    <property type="entry name" value="Pro_isomerase"/>
    <property type="match status" value="1"/>
</dbReference>
<dbReference type="GO" id="GO:0003755">
    <property type="term" value="F:peptidyl-prolyl cis-trans isomerase activity"/>
    <property type="evidence" value="ECO:0007669"/>
    <property type="project" value="UniProtKB-EC"/>
</dbReference>
<dbReference type="PANTHER" id="PTHR45625">
    <property type="entry name" value="PEPTIDYL-PROLYL CIS-TRANS ISOMERASE-RELATED"/>
    <property type="match status" value="1"/>
</dbReference>
<dbReference type="Gene3D" id="2.40.100.10">
    <property type="entry name" value="Cyclophilin-like"/>
    <property type="match status" value="1"/>
</dbReference>
<dbReference type="Pfam" id="PF00254">
    <property type="entry name" value="FKBP_C"/>
    <property type="match status" value="1"/>
</dbReference>
<dbReference type="InterPro" id="IPR020892">
    <property type="entry name" value="Cyclophilin-type_PPIase_CS"/>
</dbReference>
<keyword evidence="11" id="KW-1185">Reference proteome</keyword>
<comment type="catalytic activity">
    <reaction evidence="1 6">
        <text>[protein]-peptidylproline (omega=180) = [protein]-peptidylproline (omega=0)</text>
        <dbReference type="Rhea" id="RHEA:16237"/>
        <dbReference type="Rhea" id="RHEA-COMP:10747"/>
        <dbReference type="Rhea" id="RHEA-COMP:10748"/>
        <dbReference type="ChEBI" id="CHEBI:83833"/>
        <dbReference type="ChEBI" id="CHEBI:83834"/>
        <dbReference type="EC" id="5.2.1.8"/>
    </reaction>
</comment>
<dbReference type="PROSITE" id="PS00170">
    <property type="entry name" value="CSA_PPIASE_1"/>
    <property type="match status" value="1"/>
</dbReference>
<dbReference type="PRINTS" id="PR00153">
    <property type="entry name" value="CSAPPISMRASE"/>
</dbReference>
<reference evidence="10 11" key="1">
    <citation type="submission" date="2023-01" db="EMBL/GenBank/DDBJ databases">
        <title>Psychroserpens ponticola sp. nov., isolated from seawater.</title>
        <authorList>
            <person name="Kristyanto S."/>
            <person name="Jung J."/>
            <person name="Kim J.M."/>
            <person name="Jeon C.O."/>
        </authorList>
    </citation>
    <scope>NUCLEOTIDE SEQUENCE [LARGE SCALE GENOMIC DNA]</scope>
    <source>
        <strain evidence="10 11">MSW6</strain>
    </source>
</reference>
<evidence type="ECO:0000313" key="11">
    <source>
        <dbReference type="Proteomes" id="UP001202717"/>
    </source>
</evidence>
<dbReference type="InterPro" id="IPR002130">
    <property type="entry name" value="Cyclophilin-type_PPIase_dom"/>
</dbReference>
<dbReference type="SUPFAM" id="SSF54534">
    <property type="entry name" value="FKBP-like"/>
    <property type="match status" value="1"/>
</dbReference>
<evidence type="ECO:0000256" key="6">
    <source>
        <dbReference type="PROSITE-ProRule" id="PRU00277"/>
    </source>
</evidence>
<dbReference type="Proteomes" id="UP001202717">
    <property type="component" value="Chromosome"/>
</dbReference>
<dbReference type="EC" id="5.2.1.8" evidence="3 6"/>
<proteinExistence type="inferred from homology"/>
<evidence type="ECO:0000313" key="10">
    <source>
        <dbReference type="EMBL" id="WCO00731.1"/>
    </source>
</evidence>
<accession>A0ABY7RUD3</accession>
<evidence type="ECO:0000256" key="4">
    <source>
        <dbReference type="ARBA" id="ARBA00023110"/>
    </source>
</evidence>
<evidence type="ECO:0000256" key="1">
    <source>
        <dbReference type="ARBA" id="ARBA00000971"/>
    </source>
</evidence>
<dbReference type="PROSITE" id="PS50072">
    <property type="entry name" value="CSA_PPIASE_2"/>
    <property type="match status" value="1"/>
</dbReference>
<dbReference type="InterPro" id="IPR046357">
    <property type="entry name" value="PPIase_dom_sf"/>
</dbReference>
<dbReference type="PROSITE" id="PS50059">
    <property type="entry name" value="FKBP_PPIASE"/>
    <property type="match status" value="1"/>
</dbReference>
<evidence type="ECO:0000256" key="5">
    <source>
        <dbReference type="ARBA" id="ARBA00023235"/>
    </source>
</evidence>
<evidence type="ECO:0000259" key="9">
    <source>
        <dbReference type="PROSITE" id="PS50072"/>
    </source>
</evidence>
<feature type="domain" description="PPIase FKBP-type" evidence="8">
    <location>
        <begin position="301"/>
        <end position="406"/>
    </location>
</feature>
<dbReference type="InterPro" id="IPR001179">
    <property type="entry name" value="PPIase_FKBP_dom"/>
</dbReference>
<organism evidence="10 11">
    <name type="scientific">Psychroserpens ponticola</name>
    <dbReference type="NCBI Taxonomy" id="2932268"/>
    <lineage>
        <taxon>Bacteria</taxon>
        <taxon>Pseudomonadati</taxon>
        <taxon>Bacteroidota</taxon>
        <taxon>Flavobacteriia</taxon>
        <taxon>Flavobacteriales</taxon>
        <taxon>Flavobacteriaceae</taxon>
        <taxon>Psychroserpens</taxon>
    </lineage>
</organism>
<keyword evidence="7" id="KW-0732">Signal</keyword>